<name>A0A840QAV7_9PSEU</name>
<dbReference type="InterPro" id="IPR050483">
    <property type="entry name" value="CoA-transferase_III_domain"/>
</dbReference>
<dbReference type="InterPro" id="IPR003673">
    <property type="entry name" value="CoA-Trfase_fam_III"/>
</dbReference>
<comment type="caution">
    <text evidence="2">The sequence shown here is derived from an EMBL/GenBank/DDBJ whole genome shotgun (WGS) entry which is preliminary data.</text>
</comment>
<sequence>MGMRADSSTSGAPLTGLRVLEFGQIAAGPFAGSLLADLGADVVKVERTGEGDGMRQWPPLLDGVGEDRYSGNFASVNRGKRSIAVDLKSREDKEIVLDLIRNADVLIENFRPGTLERLGFGYSAVSELNPRLVYCSISGYGQVGPYATRGAFDVTVQAVSGLMSVTGDEDREPVKCGVPVGDFVAGLYAAYTVTAAVYRAKHTGRGGRIDCSMLGTLLGISALQTSEYFGTGRDPKRLGSAHPRNAPYRAFRAADKSFVVAAGNNELWRRFCEVVGQSHLTADPRFRSQELRARNQHELADLLGPIFAMKDAGAWLAAFEAAGVPCAPINTFSEILADPHVEAMGLVRPLNLPNGATTQTIAFPVSISGHEVEVRTSPLLGEHNDEVRKEWLA</sequence>
<dbReference type="SUPFAM" id="SSF89796">
    <property type="entry name" value="CoA-transferase family III (CaiB/BaiF)"/>
    <property type="match status" value="1"/>
</dbReference>
<dbReference type="PANTHER" id="PTHR48207">
    <property type="entry name" value="SUCCINATE--HYDROXYMETHYLGLUTARATE COA-TRANSFERASE"/>
    <property type="match status" value="1"/>
</dbReference>
<dbReference type="PANTHER" id="PTHR48207:SF3">
    <property type="entry name" value="SUCCINATE--HYDROXYMETHYLGLUTARATE COA-TRANSFERASE"/>
    <property type="match status" value="1"/>
</dbReference>
<dbReference type="InterPro" id="IPR023606">
    <property type="entry name" value="CoA-Trfase_III_dom_1_sf"/>
</dbReference>
<dbReference type="GO" id="GO:0008410">
    <property type="term" value="F:CoA-transferase activity"/>
    <property type="evidence" value="ECO:0007669"/>
    <property type="project" value="TreeGrafter"/>
</dbReference>
<dbReference type="AlphaFoldDB" id="A0A840QAV7"/>
<evidence type="ECO:0000313" key="3">
    <source>
        <dbReference type="Proteomes" id="UP000584374"/>
    </source>
</evidence>
<dbReference type="Proteomes" id="UP000584374">
    <property type="component" value="Unassembled WGS sequence"/>
</dbReference>
<organism evidence="2 3">
    <name type="scientific">Saccharopolyspora phatthalungensis</name>
    <dbReference type="NCBI Taxonomy" id="664693"/>
    <lineage>
        <taxon>Bacteria</taxon>
        <taxon>Bacillati</taxon>
        <taxon>Actinomycetota</taxon>
        <taxon>Actinomycetes</taxon>
        <taxon>Pseudonocardiales</taxon>
        <taxon>Pseudonocardiaceae</taxon>
        <taxon>Saccharopolyspora</taxon>
    </lineage>
</organism>
<proteinExistence type="predicted"/>
<keyword evidence="1 2" id="KW-0808">Transferase</keyword>
<dbReference type="InterPro" id="IPR044855">
    <property type="entry name" value="CoA-Trfase_III_dom3_sf"/>
</dbReference>
<dbReference type="Gene3D" id="3.40.50.10540">
    <property type="entry name" value="Crotonobetainyl-coa:carnitine coa-transferase, domain 1"/>
    <property type="match status" value="1"/>
</dbReference>
<evidence type="ECO:0000256" key="1">
    <source>
        <dbReference type="ARBA" id="ARBA00022679"/>
    </source>
</evidence>
<evidence type="ECO:0000313" key="2">
    <source>
        <dbReference type="EMBL" id="MBB5159672.1"/>
    </source>
</evidence>
<dbReference type="RefSeq" id="WP_246471963.1">
    <property type="nucleotide sequence ID" value="NZ_JACHIW010000002.1"/>
</dbReference>
<dbReference type="EMBL" id="JACHIW010000002">
    <property type="protein sequence ID" value="MBB5159672.1"/>
    <property type="molecule type" value="Genomic_DNA"/>
</dbReference>
<reference evidence="2 3" key="1">
    <citation type="submission" date="2020-08" db="EMBL/GenBank/DDBJ databases">
        <title>Sequencing the genomes of 1000 actinobacteria strains.</title>
        <authorList>
            <person name="Klenk H.-P."/>
        </authorList>
    </citation>
    <scope>NUCLEOTIDE SEQUENCE [LARGE SCALE GENOMIC DNA]</scope>
    <source>
        <strain evidence="2 3">DSM 45584</strain>
    </source>
</reference>
<keyword evidence="3" id="KW-1185">Reference proteome</keyword>
<gene>
    <name evidence="2" type="ORF">BJ970_007271</name>
</gene>
<accession>A0A840QAV7</accession>
<dbReference type="Pfam" id="PF02515">
    <property type="entry name" value="CoA_transf_3"/>
    <property type="match status" value="1"/>
</dbReference>
<dbReference type="Gene3D" id="3.30.1540.10">
    <property type="entry name" value="formyl-coa transferase, domain 3"/>
    <property type="match status" value="1"/>
</dbReference>
<protein>
    <submittedName>
        <fullName evidence="2">Crotonobetainyl-CoA:carnitine CoA-transferase CaiB-like acyl-CoA transferase</fullName>
    </submittedName>
</protein>